<evidence type="ECO:0000256" key="2">
    <source>
        <dbReference type="ARBA" id="ARBA00005907"/>
    </source>
</evidence>
<dbReference type="Proteomes" id="UP000051530">
    <property type="component" value="Unassembled WGS sequence"/>
</dbReference>
<dbReference type="VEuPathDB" id="MicrosporidiaDB:M153_2396000222"/>
<protein>
    <submittedName>
        <fullName evidence="5">Uncharacterized protein</fullName>
    </submittedName>
</protein>
<accession>A0A0R0LTV1</accession>
<comment type="similarity">
    <text evidence="2">Belongs to the NOC2 family.</text>
</comment>
<feature type="compositionally biased region" description="Basic and acidic residues" evidence="4">
    <location>
        <begin position="22"/>
        <end position="53"/>
    </location>
</feature>
<gene>
    <name evidence="5" type="ORF">M153_2396000222</name>
</gene>
<name>A0A0R0LTV1_9MICR</name>
<evidence type="ECO:0000256" key="4">
    <source>
        <dbReference type="SAM" id="MobiDB-lite"/>
    </source>
</evidence>
<keyword evidence="6" id="KW-1185">Reference proteome</keyword>
<keyword evidence="3" id="KW-0539">Nucleus</keyword>
<evidence type="ECO:0000256" key="3">
    <source>
        <dbReference type="ARBA" id="ARBA00023242"/>
    </source>
</evidence>
<dbReference type="AlphaFoldDB" id="A0A0R0LTV1"/>
<comment type="subcellular location">
    <subcellularLocation>
        <location evidence="1">Nucleus</location>
    </subcellularLocation>
</comment>
<dbReference type="OrthoDB" id="10266662at2759"/>
<feature type="compositionally biased region" description="Basic residues" evidence="4">
    <location>
        <begin position="1"/>
        <end position="15"/>
    </location>
</feature>
<comment type="caution">
    <text evidence="5">The sequence shown here is derived from an EMBL/GenBank/DDBJ whole genome shotgun (WGS) entry which is preliminary data.</text>
</comment>
<evidence type="ECO:0000256" key="1">
    <source>
        <dbReference type="ARBA" id="ARBA00004123"/>
    </source>
</evidence>
<organism evidence="5 6">
    <name type="scientific">Pseudoloma neurophilia</name>
    <dbReference type="NCBI Taxonomy" id="146866"/>
    <lineage>
        <taxon>Eukaryota</taxon>
        <taxon>Fungi</taxon>
        <taxon>Fungi incertae sedis</taxon>
        <taxon>Microsporidia</taxon>
        <taxon>Pseudoloma</taxon>
    </lineage>
</organism>
<proteinExistence type="inferred from homology"/>
<evidence type="ECO:0000313" key="6">
    <source>
        <dbReference type="Proteomes" id="UP000051530"/>
    </source>
</evidence>
<feature type="compositionally biased region" description="Basic and acidic residues" evidence="4">
    <location>
        <begin position="60"/>
        <end position="110"/>
    </location>
</feature>
<reference evidence="5 6" key="1">
    <citation type="submission" date="2015-07" db="EMBL/GenBank/DDBJ databases">
        <title>The genome of Pseudoloma neurophilia, a relevant intracellular parasite of the zebrafish.</title>
        <authorList>
            <person name="Ndikumana S."/>
            <person name="Pelin A."/>
            <person name="Sanders J."/>
            <person name="Corradi N."/>
        </authorList>
    </citation>
    <scope>NUCLEOTIDE SEQUENCE [LARGE SCALE GENOMIC DNA]</scope>
    <source>
        <strain evidence="5 6">MK1</strain>
    </source>
</reference>
<feature type="region of interest" description="Disordered" evidence="4">
    <location>
        <begin position="168"/>
        <end position="198"/>
    </location>
</feature>
<dbReference type="InterPro" id="IPR005343">
    <property type="entry name" value="Noc2"/>
</dbReference>
<evidence type="ECO:0000313" key="5">
    <source>
        <dbReference type="EMBL" id="KRH92861.1"/>
    </source>
</evidence>
<dbReference type="GO" id="GO:0005634">
    <property type="term" value="C:nucleus"/>
    <property type="evidence" value="ECO:0007669"/>
    <property type="project" value="UniProtKB-SubCell"/>
</dbReference>
<dbReference type="Pfam" id="PF03715">
    <property type="entry name" value="Noc2"/>
    <property type="match status" value="1"/>
</dbReference>
<dbReference type="EMBL" id="LGUB01000630">
    <property type="protein sequence ID" value="KRH92861.1"/>
    <property type="molecule type" value="Genomic_DNA"/>
</dbReference>
<feature type="region of interest" description="Disordered" evidence="4">
    <location>
        <begin position="1"/>
        <end position="124"/>
    </location>
</feature>
<feature type="compositionally biased region" description="Basic and acidic residues" evidence="4">
    <location>
        <begin position="178"/>
        <end position="198"/>
    </location>
</feature>
<sequence>MSSRKKSFTKLKRTNSRLNNLRTKEKNKTIGKFKKNENRVNKKHDRKENEQNRMNKRHDRKENENRMNKRKENENRMNKKKENESKFNKRKEKVIPAENRHKPTSHEFDKNSPSTLKKRNKAKEKIEPLSRLKEIFYQMKNFDQQVEESEDYSQVEGSNGSEVVAEDYSQVEGSNGSEEEHGISEKEHRIHKEKHGISEKEHKIHKEEHKISENSQSKNHEDLKSDVKYDFLNDAQALDDEISFLGYLINIPEHDKSLIIFLIEKISQFIIKKSVPSKKRVIFVNICFKLLDILEIKRSILNLKICYILIHLPIFIPLYLQLVKIYKFAYNLENKEIITNQKRINYEKIKIPSNLLKSVQLKEFILEESLALLFTNLNIISNSMGFPEVAEPIIKSLKDGSEKGSLSASELSASEKGSLTSDLDLKDFLTRLEKQIDLIKSKRAGLTPECHQDMVDFEKVTGKMIDQAE</sequence>